<protein>
    <submittedName>
        <fullName evidence="1">Uncharacterized protein</fullName>
    </submittedName>
</protein>
<dbReference type="Proteomes" id="UP000830395">
    <property type="component" value="Chromosome 4"/>
</dbReference>
<reference evidence="1" key="1">
    <citation type="submission" date="2020-02" db="EMBL/GenBank/DDBJ databases">
        <title>Genome sequencing of the panga catfish, Pangasius djambal.</title>
        <authorList>
            <person name="Wen M."/>
            <person name="Zahm M."/>
            <person name="Roques C."/>
            <person name="Cabau C."/>
            <person name="Klopp C."/>
            <person name="Donnadieu C."/>
            <person name="Jouanno E."/>
            <person name="Avarre J.-C."/>
            <person name="Campet M."/>
            <person name="Ha T."/>
            <person name="Dugue R."/>
            <person name="Lampietro C."/>
            <person name="Louis A."/>
            <person name="Herpin A."/>
            <person name="Echchiki A."/>
            <person name="Berthelot C."/>
            <person name="Parey E."/>
            <person name="Roest-Crollius H."/>
            <person name="Braasch I."/>
            <person name="Postlethwait J.H."/>
            <person name="Bobe J."/>
            <person name="Montfort J."/>
            <person name="Bouchez O."/>
            <person name="Begum T."/>
            <person name="Schartl M."/>
            <person name="Gustiano R."/>
            <person name="Guiguen Y."/>
        </authorList>
    </citation>
    <scope>NUCLEOTIDE SEQUENCE</scope>
    <source>
        <strain evidence="1">Pdj_M5554</strain>
    </source>
</reference>
<evidence type="ECO:0000313" key="2">
    <source>
        <dbReference type="Proteomes" id="UP000830395"/>
    </source>
</evidence>
<feature type="non-terminal residue" evidence="1">
    <location>
        <position position="245"/>
    </location>
</feature>
<accession>A0ACC5Y6C2</accession>
<sequence length="245" mass="28119">MKMAKKKQRFQLILMGEEWTGKSSAGNTMLGRTVFKVDSDTEHVILSFGVIEGKHVYVVDTPGWDSGCSPDVPLKMLKKGVISASLTCQGFHVLLLTIPISQNLEWNQKVAQRLSNALRLFNDDIWKHTMLLFTRSDLLHSTELEEYLKGSGQPFQSLVEKCEFRYHVLNNHNGNDRTQVRELLEKIEKMVQENDGQSLQLVTSEQEVGSLRENRQLVERCSKLEEHKGMESCIRLEEYMFKSLS</sequence>
<name>A0ACC5Y6C2_9TELE</name>
<dbReference type="EMBL" id="CM040978">
    <property type="protein sequence ID" value="MCJ8731178.1"/>
    <property type="molecule type" value="Genomic_DNA"/>
</dbReference>
<organism evidence="1 2">
    <name type="scientific">Pangasius djambal</name>
    <dbReference type="NCBI Taxonomy" id="1691987"/>
    <lineage>
        <taxon>Eukaryota</taxon>
        <taxon>Metazoa</taxon>
        <taxon>Chordata</taxon>
        <taxon>Craniata</taxon>
        <taxon>Vertebrata</taxon>
        <taxon>Euteleostomi</taxon>
        <taxon>Actinopterygii</taxon>
        <taxon>Neopterygii</taxon>
        <taxon>Teleostei</taxon>
        <taxon>Ostariophysi</taxon>
        <taxon>Siluriformes</taxon>
        <taxon>Pangasiidae</taxon>
        <taxon>Pangasius</taxon>
    </lineage>
</organism>
<comment type="caution">
    <text evidence="1">The sequence shown here is derived from an EMBL/GenBank/DDBJ whole genome shotgun (WGS) entry which is preliminary data.</text>
</comment>
<keyword evidence="2" id="KW-1185">Reference proteome</keyword>
<gene>
    <name evidence="1" type="ORF">PDJAM_G00196430</name>
</gene>
<evidence type="ECO:0000313" key="1">
    <source>
        <dbReference type="EMBL" id="MCJ8731178.1"/>
    </source>
</evidence>
<proteinExistence type="predicted"/>